<accession>A0ABQ9XQE6</accession>
<dbReference type="Proteomes" id="UP001281761">
    <property type="component" value="Unassembled WGS sequence"/>
</dbReference>
<evidence type="ECO:0000313" key="2">
    <source>
        <dbReference type="Proteomes" id="UP001281761"/>
    </source>
</evidence>
<comment type="caution">
    <text evidence="1">The sequence shown here is derived from an EMBL/GenBank/DDBJ whole genome shotgun (WGS) entry which is preliminary data.</text>
</comment>
<reference evidence="1 2" key="1">
    <citation type="journal article" date="2022" name="bioRxiv">
        <title>Genomics of Preaxostyla Flagellates Illuminates Evolutionary Transitions and the Path Towards Mitochondrial Loss.</title>
        <authorList>
            <person name="Novak L.V.F."/>
            <person name="Treitli S.C."/>
            <person name="Pyrih J."/>
            <person name="Halakuc P."/>
            <person name="Pipaliya S.V."/>
            <person name="Vacek V."/>
            <person name="Brzon O."/>
            <person name="Soukal P."/>
            <person name="Eme L."/>
            <person name="Dacks J.B."/>
            <person name="Karnkowska A."/>
            <person name="Elias M."/>
            <person name="Hampl V."/>
        </authorList>
    </citation>
    <scope>NUCLEOTIDE SEQUENCE [LARGE SCALE GENOMIC DNA]</scope>
    <source>
        <strain evidence="1">NAU3</strain>
        <tissue evidence="1">Gut</tissue>
    </source>
</reference>
<name>A0ABQ9XQE6_9EUKA</name>
<protein>
    <submittedName>
        <fullName evidence="1">Uncharacterized protein</fullName>
    </submittedName>
</protein>
<gene>
    <name evidence="1" type="ORF">BLNAU_12572</name>
</gene>
<organism evidence="1 2">
    <name type="scientific">Blattamonas nauphoetae</name>
    <dbReference type="NCBI Taxonomy" id="2049346"/>
    <lineage>
        <taxon>Eukaryota</taxon>
        <taxon>Metamonada</taxon>
        <taxon>Preaxostyla</taxon>
        <taxon>Oxymonadida</taxon>
        <taxon>Blattamonas</taxon>
    </lineage>
</organism>
<keyword evidence="2" id="KW-1185">Reference proteome</keyword>
<proteinExistence type="predicted"/>
<sequence length="249" mass="27087">MLMDDSQILETELRNDRKEGAEIIHLPSKLHFSSTVEVKSEDLSLIGQNSLLTNNIEQDRSHGTSDEERQSFMFSVSNSSFWVEGVLAMCQWNRTGICLISGSTVSFSLSTLVSDGFDSPFSIISSKSGNEGSLSSIVLSSCIHKSPSHFLPPFVDLIDKSTHVPNDPAESHLGTFPIPDSIHIVGTCLKLESRTLSLGTGPLFSFGLRGIHHPSIHHFPDMLIETALQHGDLVNVSNSNQPSSSSPSL</sequence>
<dbReference type="EMBL" id="JARBJD010000103">
    <property type="protein sequence ID" value="KAK2952466.1"/>
    <property type="molecule type" value="Genomic_DNA"/>
</dbReference>
<evidence type="ECO:0000313" key="1">
    <source>
        <dbReference type="EMBL" id="KAK2952466.1"/>
    </source>
</evidence>